<evidence type="ECO:0000313" key="3">
    <source>
        <dbReference type="EMBL" id="MQL98500.1"/>
    </source>
</evidence>
<dbReference type="InterPro" id="IPR003131">
    <property type="entry name" value="T1-type_BTB"/>
</dbReference>
<dbReference type="PANTHER" id="PTHR11145:SF8">
    <property type="entry name" value="RE57120P"/>
    <property type="match status" value="1"/>
</dbReference>
<organism evidence="3 4">
    <name type="scientific">Colocasia esculenta</name>
    <name type="common">Wild taro</name>
    <name type="synonym">Arum esculentum</name>
    <dbReference type="NCBI Taxonomy" id="4460"/>
    <lineage>
        <taxon>Eukaryota</taxon>
        <taxon>Viridiplantae</taxon>
        <taxon>Streptophyta</taxon>
        <taxon>Embryophyta</taxon>
        <taxon>Tracheophyta</taxon>
        <taxon>Spermatophyta</taxon>
        <taxon>Magnoliopsida</taxon>
        <taxon>Liliopsida</taxon>
        <taxon>Araceae</taxon>
        <taxon>Aroideae</taxon>
        <taxon>Colocasieae</taxon>
        <taxon>Colocasia</taxon>
    </lineage>
</organism>
<evidence type="ECO:0000256" key="1">
    <source>
        <dbReference type="ARBA" id="ARBA00004906"/>
    </source>
</evidence>
<dbReference type="SUPFAM" id="SSF54695">
    <property type="entry name" value="POZ domain"/>
    <property type="match status" value="1"/>
</dbReference>
<evidence type="ECO:0000259" key="2">
    <source>
        <dbReference type="Pfam" id="PF02214"/>
    </source>
</evidence>
<protein>
    <recommendedName>
        <fullName evidence="2">Potassium channel tetramerisation-type BTB domain-containing protein</fullName>
    </recommendedName>
</protein>
<dbReference type="Proteomes" id="UP000652761">
    <property type="component" value="Unassembled WGS sequence"/>
</dbReference>
<feature type="domain" description="Potassium channel tetramerisation-type BTB" evidence="2">
    <location>
        <begin position="21"/>
        <end position="104"/>
    </location>
</feature>
<gene>
    <name evidence="3" type="ORF">Taro_031210</name>
</gene>
<dbReference type="EMBL" id="NMUH01002197">
    <property type="protein sequence ID" value="MQL98500.1"/>
    <property type="molecule type" value="Genomic_DNA"/>
</dbReference>
<dbReference type="GO" id="GO:0051260">
    <property type="term" value="P:protein homooligomerization"/>
    <property type="evidence" value="ECO:0007669"/>
    <property type="project" value="InterPro"/>
</dbReference>
<accession>A0A843VYE2</accession>
<comment type="pathway">
    <text evidence="1">Protein modification; protein ubiquitination.</text>
</comment>
<dbReference type="InterPro" id="IPR045068">
    <property type="entry name" value="BACURD1-3"/>
</dbReference>
<dbReference type="OrthoDB" id="2414723at2759"/>
<dbReference type="Gene3D" id="3.30.710.10">
    <property type="entry name" value="Potassium Channel Kv1.1, Chain A"/>
    <property type="match status" value="1"/>
</dbReference>
<comment type="caution">
    <text evidence="3">The sequence shown here is derived from an EMBL/GenBank/DDBJ whole genome shotgun (WGS) entry which is preliminary data.</text>
</comment>
<reference evidence="3" key="1">
    <citation type="submission" date="2017-07" db="EMBL/GenBank/DDBJ databases">
        <title>Taro Niue Genome Assembly and Annotation.</title>
        <authorList>
            <person name="Atibalentja N."/>
            <person name="Keating K."/>
            <person name="Fields C.J."/>
        </authorList>
    </citation>
    <scope>NUCLEOTIDE SEQUENCE</scope>
    <source>
        <strain evidence="3">Niue_2</strain>
        <tissue evidence="3">Leaf</tissue>
    </source>
</reference>
<dbReference type="PANTHER" id="PTHR11145">
    <property type="entry name" value="BTB/POZ DOMAIN-CONTAINING ADAPTER FOR CUL3-MEDIATED RHOA DEGRADATION PROTEIN FAMILY MEMBER"/>
    <property type="match status" value="1"/>
</dbReference>
<dbReference type="AlphaFoldDB" id="A0A843VYE2"/>
<proteinExistence type="predicted"/>
<keyword evidence="4" id="KW-1185">Reference proteome</keyword>
<evidence type="ECO:0000313" key="4">
    <source>
        <dbReference type="Proteomes" id="UP000652761"/>
    </source>
</evidence>
<sequence length="258" mass="28035">MAVLSSDDSTFATTQSLHNHVKLNVDDIIFETTVCTLHSGGPDSLLTVVSGAPSPQQPIFIDRDPEVFSVLLSLLCIVSLPSSARHFPMRELAEEALYYGMEPLLRVAAALPPLQGFDAAPIAVVPLATVRITTTFSVVAEDGFLWIAHRGQISTYDWTFSYAGTVRTHLDEIVSLRHAWQDVEAVGSLESLRLHLYDIAGGRHMGAIHWIDPSDARIYKATVAAIAADLGPTGDTIYASFECPHCKNCILAVDYATL</sequence>
<dbReference type="InterPro" id="IPR011333">
    <property type="entry name" value="SKP1/BTB/POZ_sf"/>
</dbReference>
<name>A0A843VYE2_COLES</name>
<dbReference type="Pfam" id="PF02214">
    <property type="entry name" value="BTB_2"/>
    <property type="match status" value="1"/>
</dbReference>